<evidence type="ECO:0000256" key="1">
    <source>
        <dbReference type="SAM" id="MobiDB-lite"/>
    </source>
</evidence>
<dbReference type="Proteomes" id="UP000244855">
    <property type="component" value="Unassembled WGS sequence"/>
</dbReference>
<feature type="region of interest" description="Disordered" evidence="1">
    <location>
        <begin position="1"/>
        <end position="201"/>
    </location>
</feature>
<dbReference type="AlphaFoldDB" id="A0A2V1DZZ4"/>
<sequence>MPEYNTDTNYPTGYPNEPTGFTRNPDPPAHPVTGQQQEQPPTTTKTSSSYQTGVWGTGPTSWEGTYTAPPPKPPSIPTVTWTSEYPQGLSNTSYTPPRGNNSRSQYWFQSQQSAGYPQPHHPYMGSNSQPQYGQYANQAQNTPLTNTFLSPASYNNPETNMTYNNVSSSPGPQQKSIEMEGSNPPKPQKHVRFAGDERSGS</sequence>
<accession>A0A2V1DZZ4</accession>
<reference evidence="2 3" key="1">
    <citation type="journal article" date="2018" name="Sci. Rep.">
        <title>Comparative genomics provides insights into the lifestyle and reveals functional heterogeneity of dark septate endophytic fungi.</title>
        <authorList>
            <person name="Knapp D.G."/>
            <person name="Nemeth J.B."/>
            <person name="Barry K."/>
            <person name="Hainaut M."/>
            <person name="Henrissat B."/>
            <person name="Johnson J."/>
            <person name="Kuo A."/>
            <person name="Lim J.H.P."/>
            <person name="Lipzen A."/>
            <person name="Nolan M."/>
            <person name="Ohm R.A."/>
            <person name="Tamas L."/>
            <person name="Grigoriev I.V."/>
            <person name="Spatafora J.W."/>
            <person name="Nagy L.G."/>
            <person name="Kovacs G.M."/>
        </authorList>
    </citation>
    <scope>NUCLEOTIDE SEQUENCE [LARGE SCALE GENOMIC DNA]</scope>
    <source>
        <strain evidence="2 3">DSE2036</strain>
    </source>
</reference>
<feature type="compositionally biased region" description="Low complexity" evidence="1">
    <location>
        <begin position="31"/>
        <end position="52"/>
    </location>
</feature>
<name>A0A2V1DZZ4_9PLEO</name>
<protein>
    <submittedName>
        <fullName evidence="2">Uncharacterized protein</fullName>
    </submittedName>
</protein>
<proteinExistence type="predicted"/>
<dbReference type="EMBL" id="KZ805329">
    <property type="protein sequence ID" value="PVI03639.1"/>
    <property type="molecule type" value="Genomic_DNA"/>
</dbReference>
<keyword evidence="3" id="KW-1185">Reference proteome</keyword>
<feature type="compositionally biased region" description="Polar residues" evidence="1">
    <location>
        <begin position="125"/>
        <end position="176"/>
    </location>
</feature>
<evidence type="ECO:0000313" key="3">
    <source>
        <dbReference type="Proteomes" id="UP000244855"/>
    </source>
</evidence>
<feature type="compositionally biased region" description="Polar residues" evidence="1">
    <location>
        <begin position="81"/>
        <end position="115"/>
    </location>
</feature>
<organism evidence="2 3">
    <name type="scientific">Periconia macrospinosa</name>
    <dbReference type="NCBI Taxonomy" id="97972"/>
    <lineage>
        <taxon>Eukaryota</taxon>
        <taxon>Fungi</taxon>
        <taxon>Dikarya</taxon>
        <taxon>Ascomycota</taxon>
        <taxon>Pezizomycotina</taxon>
        <taxon>Dothideomycetes</taxon>
        <taxon>Pleosporomycetidae</taxon>
        <taxon>Pleosporales</taxon>
        <taxon>Massarineae</taxon>
        <taxon>Periconiaceae</taxon>
        <taxon>Periconia</taxon>
    </lineage>
</organism>
<evidence type="ECO:0000313" key="2">
    <source>
        <dbReference type="EMBL" id="PVI03639.1"/>
    </source>
</evidence>
<feature type="compositionally biased region" description="Polar residues" evidence="1">
    <location>
        <begin position="1"/>
        <end position="11"/>
    </location>
</feature>
<gene>
    <name evidence="2" type="ORF">DM02DRAFT_652411</name>
</gene>